<keyword evidence="4" id="KW-1185">Reference proteome</keyword>
<dbReference type="PANTHER" id="PTHR22911:SF137">
    <property type="entry name" value="SOLUTE CARRIER FAMILY 35 MEMBER G2-RELATED"/>
    <property type="match status" value="1"/>
</dbReference>
<feature type="transmembrane region" description="Helical" evidence="1">
    <location>
        <begin position="251"/>
        <end position="269"/>
    </location>
</feature>
<feature type="transmembrane region" description="Helical" evidence="1">
    <location>
        <begin position="95"/>
        <end position="116"/>
    </location>
</feature>
<feature type="domain" description="EamA" evidence="2">
    <location>
        <begin position="6"/>
        <end position="139"/>
    </location>
</feature>
<gene>
    <name evidence="3" type="ORF">CWI84_01245</name>
</gene>
<evidence type="ECO:0000313" key="4">
    <source>
        <dbReference type="Proteomes" id="UP000287996"/>
    </source>
</evidence>
<comment type="caution">
    <text evidence="3">The sequence shown here is derived from an EMBL/GenBank/DDBJ whole genome shotgun (WGS) entry which is preliminary data.</text>
</comment>
<feature type="transmembrane region" description="Helical" evidence="1">
    <location>
        <begin position="6"/>
        <end position="25"/>
    </location>
</feature>
<dbReference type="OrthoDB" id="6235706at2"/>
<keyword evidence="1" id="KW-1133">Transmembrane helix</keyword>
<evidence type="ECO:0000256" key="1">
    <source>
        <dbReference type="SAM" id="Phobius"/>
    </source>
</evidence>
<dbReference type="Pfam" id="PF00892">
    <property type="entry name" value="EamA"/>
    <property type="match status" value="2"/>
</dbReference>
<sequence>MENLVGQLAALCAAGFWAVATLLYHRAGHHFSPVQLNLVKGVIATPLLLLFAYFGGSALVAFDNTPGVLLLISGVIGITIGDSCYFAALRRLGPWYAMLLEYLAPPLAAALAWIALGDTLGPWQLIGSTVTLMGVLTVVIEKPNGERQRLSLSGVLFGISAAACQAVGLVMSFHALQSFEVSAANAALLRLFAGTAALSIMIIAWRPRLLPETLHAFRKVSVLPLLLAVIFGTFLAIWLQQQAIARINPGLAQTLLATAPLFMLPIAWWQQQTPSLRSISGAIIALAGIGLLFLTPS</sequence>
<dbReference type="RefSeq" id="WP_126840756.1">
    <property type="nucleotide sequence ID" value="NZ_PIQH01000001.1"/>
</dbReference>
<feature type="transmembrane region" description="Helical" evidence="1">
    <location>
        <begin position="276"/>
        <end position="294"/>
    </location>
</feature>
<keyword evidence="1" id="KW-0812">Transmembrane</keyword>
<dbReference type="AlphaFoldDB" id="A0A432ZU54"/>
<feature type="transmembrane region" description="Helical" evidence="1">
    <location>
        <begin position="217"/>
        <end position="239"/>
    </location>
</feature>
<feature type="transmembrane region" description="Helical" evidence="1">
    <location>
        <begin position="68"/>
        <end position="88"/>
    </location>
</feature>
<dbReference type="Proteomes" id="UP000287996">
    <property type="component" value="Unassembled WGS sequence"/>
</dbReference>
<evidence type="ECO:0000313" key="3">
    <source>
        <dbReference type="EMBL" id="RUO81413.1"/>
    </source>
</evidence>
<dbReference type="InterPro" id="IPR000620">
    <property type="entry name" value="EamA_dom"/>
</dbReference>
<dbReference type="PANTHER" id="PTHR22911">
    <property type="entry name" value="ACYL-MALONYL CONDENSING ENZYME-RELATED"/>
    <property type="match status" value="1"/>
</dbReference>
<dbReference type="GO" id="GO:0016020">
    <property type="term" value="C:membrane"/>
    <property type="evidence" value="ECO:0007669"/>
    <property type="project" value="InterPro"/>
</dbReference>
<name>A0A432ZU54_9GAMM</name>
<feature type="transmembrane region" description="Helical" evidence="1">
    <location>
        <begin position="152"/>
        <end position="175"/>
    </location>
</feature>
<protein>
    <submittedName>
        <fullName evidence="3">EamA family transporter</fullName>
    </submittedName>
</protein>
<feature type="transmembrane region" description="Helical" evidence="1">
    <location>
        <begin position="122"/>
        <end position="140"/>
    </location>
</feature>
<dbReference type="SUPFAM" id="SSF103481">
    <property type="entry name" value="Multidrug resistance efflux transporter EmrE"/>
    <property type="match status" value="2"/>
</dbReference>
<evidence type="ECO:0000259" key="2">
    <source>
        <dbReference type="Pfam" id="PF00892"/>
    </source>
</evidence>
<accession>A0A432ZU54</accession>
<keyword evidence="1" id="KW-0472">Membrane</keyword>
<reference evidence="3 4" key="1">
    <citation type="journal article" date="2011" name="Front. Microbiol.">
        <title>Genomic signatures of strain selection and enhancement in Bacillus atrophaeus var. globigii, a historical biowarfare simulant.</title>
        <authorList>
            <person name="Gibbons H.S."/>
            <person name="Broomall S.M."/>
            <person name="McNew L.A."/>
            <person name="Daligault H."/>
            <person name="Chapman C."/>
            <person name="Bruce D."/>
            <person name="Karavis M."/>
            <person name="Krepps M."/>
            <person name="McGregor P.A."/>
            <person name="Hong C."/>
            <person name="Park K.H."/>
            <person name="Akmal A."/>
            <person name="Feldman A."/>
            <person name="Lin J.S."/>
            <person name="Chang W.E."/>
            <person name="Higgs B.W."/>
            <person name="Demirev P."/>
            <person name="Lindquist J."/>
            <person name="Liem A."/>
            <person name="Fochler E."/>
            <person name="Read T.D."/>
            <person name="Tapia R."/>
            <person name="Johnson S."/>
            <person name="Bishop-Lilly K.A."/>
            <person name="Detter C."/>
            <person name="Han C."/>
            <person name="Sozhamannan S."/>
            <person name="Rosenzweig C.N."/>
            <person name="Skowronski E.W."/>
        </authorList>
    </citation>
    <scope>NUCLEOTIDE SEQUENCE [LARGE SCALE GENOMIC DNA]</scope>
    <source>
        <strain evidence="3 4">CC-PW-9</strain>
    </source>
</reference>
<organism evidence="3 4">
    <name type="scientific">Idiomarina tyrosinivorans</name>
    <dbReference type="NCBI Taxonomy" id="1445662"/>
    <lineage>
        <taxon>Bacteria</taxon>
        <taxon>Pseudomonadati</taxon>
        <taxon>Pseudomonadota</taxon>
        <taxon>Gammaproteobacteria</taxon>
        <taxon>Alteromonadales</taxon>
        <taxon>Idiomarinaceae</taxon>
        <taxon>Idiomarina</taxon>
    </lineage>
</organism>
<feature type="domain" description="EamA" evidence="2">
    <location>
        <begin position="153"/>
        <end position="293"/>
    </location>
</feature>
<dbReference type="InterPro" id="IPR037185">
    <property type="entry name" value="EmrE-like"/>
</dbReference>
<dbReference type="EMBL" id="PIQH01000001">
    <property type="protein sequence ID" value="RUO81413.1"/>
    <property type="molecule type" value="Genomic_DNA"/>
</dbReference>
<feature type="transmembrane region" description="Helical" evidence="1">
    <location>
        <begin position="37"/>
        <end position="62"/>
    </location>
</feature>
<feature type="transmembrane region" description="Helical" evidence="1">
    <location>
        <begin position="187"/>
        <end position="205"/>
    </location>
</feature>
<proteinExistence type="predicted"/>